<evidence type="ECO:0000313" key="3">
    <source>
        <dbReference type="EMBL" id="CAL4091511.1"/>
    </source>
</evidence>
<protein>
    <submittedName>
        <fullName evidence="3">Uncharacterized protein</fullName>
    </submittedName>
</protein>
<dbReference type="Proteomes" id="UP001497623">
    <property type="component" value="Unassembled WGS sequence"/>
</dbReference>
<dbReference type="AlphaFoldDB" id="A0AAV2QL68"/>
<evidence type="ECO:0000313" key="4">
    <source>
        <dbReference type="Proteomes" id="UP001497623"/>
    </source>
</evidence>
<proteinExistence type="predicted"/>
<keyword evidence="2" id="KW-0732">Signal</keyword>
<gene>
    <name evidence="3" type="ORF">MNOR_LOCUS14361</name>
</gene>
<keyword evidence="4" id="KW-1185">Reference proteome</keyword>
<comment type="caution">
    <text evidence="3">The sequence shown here is derived from an EMBL/GenBank/DDBJ whole genome shotgun (WGS) entry which is preliminary data.</text>
</comment>
<feature type="signal peptide" evidence="2">
    <location>
        <begin position="1"/>
        <end position="22"/>
    </location>
</feature>
<organism evidence="3 4">
    <name type="scientific">Meganyctiphanes norvegica</name>
    <name type="common">Northern krill</name>
    <name type="synonym">Thysanopoda norvegica</name>
    <dbReference type="NCBI Taxonomy" id="48144"/>
    <lineage>
        <taxon>Eukaryota</taxon>
        <taxon>Metazoa</taxon>
        <taxon>Ecdysozoa</taxon>
        <taxon>Arthropoda</taxon>
        <taxon>Crustacea</taxon>
        <taxon>Multicrustacea</taxon>
        <taxon>Malacostraca</taxon>
        <taxon>Eumalacostraca</taxon>
        <taxon>Eucarida</taxon>
        <taxon>Euphausiacea</taxon>
        <taxon>Euphausiidae</taxon>
        <taxon>Meganyctiphanes</taxon>
    </lineage>
</organism>
<accession>A0AAV2QL68</accession>
<evidence type="ECO:0000256" key="1">
    <source>
        <dbReference type="SAM" id="Phobius"/>
    </source>
</evidence>
<keyword evidence="1" id="KW-0812">Transmembrane</keyword>
<feature type="transmembrane region" description="Helical" evidence="1">
    <location>
        <begin position="528"/>
        <end position="551"/>
    </location>
</feature>
<keyword evidence="1" id="KW-0472">Membrane</keyword>
<keyword evidence="1" id="KW-1133">Transmembrane helix</keyword>
<evidence type="ECO:0000256" key="2">
    <source>
        <dbReference type="SAM" id="SignalP"/>
    </source>
</evidence>
<sequence>MFAMRMWIASLVLLCVAYRIDCEGDADPKIDELIITADSIGVCFNMGEPTTDLTAYNFYELLLQTASGDTIDIKPFDLNKPDGTVPICIECSVEVEDCLTDKDIDILKTTKEIKLLLIIQESDNHEDNSLPAIIVPATTTMPAELPVPQPSSTDIYIIGDSNSDQIIKIDKEIADDNALELNNVLLDLKDCTDYPCYHKDTVDNSNGLEFKLCTQIGVPVCGLTTQGKEINKEDTKTVTTIAYDYNDPPGHSLAFTFTDGIEFEEVINLSTMERCAPSSCEMGDYAVILVHYTDTEEVFQKGNVKDRDLDVFELGASTLVVEVKWKKLESYHFEMSRIDSSLRGRTSEQFHTAHVDCSATTGEYCHAYFTEVSAGSHTITIKEMNEEFTEVKRDNWNKDTTVTKDSVFPEILVDHTATTVTERSLELDVCFKYITNTSAKETYYEFLAVNSKGQWNKTTGEQKKNENHACFHGVELLLADFSKESKFFVVLRDTHNGKPLASGEVIINLPDSVKLQSKDTNESANGSFVWTIVGTSIGVAICLVALVALVYSKL</sequence>
<dbReference type="EMBL" id="CAXKWB010008567">
    <property type="protein sequence ID" value="CAL4091511.1"/>
    <property type="molecule type" value="Genomic_DNA"/>
</dbReference>
<reference evidence="3 4" key="1">
    <citation type="submission" date="2024-05" db="EMBL/GenBank/DDBJ databases">
        <authorList>
            <person name="Wallberg A."/>
        </authorList>
    </citation>
    <scope>NUCLEOTIDE SEQUENCE [LARGE SCALE GENOMIC DNA]</scope>
</reference>
<feature type="chain" id="PRO_5043618133" evidence="2">
    <location>
        <begin position="23"/>
        <end position="554"/>
    </location>
</feature>
<name>A0AAV2QL68_MEGNR</name>